<reference evidence="2 4" key="2">
    <citation type="journal article" date="2019" name="Appl. Microbiol. Biotechnol.">
        <title>Uncovering carbohydrate metabolism through a genotype-phenotype association study of 56 lactic acid bacteria genomes.</title>
        <authorList>
            <person name="Buron-Moles G."/>
            <person name="Chailyan A."/>
            <person name="Dolejs I."/>
            <person name="Forster J."/>
            <person name="Miks M.H."/>
        </authorList>
    </citation>
    <scope>NUCLEOTIDE SEQUENCE [LARGE SCALE GENOMIC DNA]</scope>
    <source>
        <strain evidence="2 4">DSM 10551</strain>
    </source>
</reference>
<gene>
    <name evidence="1" type="primary">gshA_2</name>
    <name evidence="2" type="ORF">C5L28_001531</name>
    <name evidence="1" type="ORF">LPKJCM_00519</name>
</gene>
<evidence type="ECO:0000313" key="2">
    <source>
        <dbReference type="EMBL" id="TDG91123.1"/>
    </source>
</evidence>
<dbReference type="EMBL" id="PUFL01000057">
    <property type="protein sequence ID" value="TDG91123.1"/>
    <property type="molecule type" value="Genomic_DNA"/>
</dbReference>
<name>A0A224V3E7_9LACO</name>
<protein>
    <submittedName>
        <fullName evidence="1">Glutamate-cysteine ligase</fullName>
    </submittedName>
</protein>
<reference evidence="1 3" key="1">
    <citation type="journal article" date="2017" name="Biosci Microbiota Food Health">
        <title>Genomic characterization reconfirms the taxonomic status of Lactobacillus parakefiri.</title>
        <authorList>
            <person name="Tanizawa Y."/>
            <person name="Kobayashi H."/>
            <person name="Kaminuma E."/>
            <person name="Sakamoto M."/>
            <person name="Ohkuma M."/>
            <person name="Nakamura Y."/>
            <person name="Arita M."/>
            <person name="Tohno M."/>
        </authorList>
    </citation>
    <scope>NUCLEOTIDE SEQUENCE [LARGE SCALE GENOMIC DNA]</scope>
    <source>
        <strain evidence="1 3">JCM 8573</strain>
    </source>
</reference>
<dbReference type="RefSeq" id="WP_344694876.1">
    <property type="nucleotide sequence ID" value="NZ_BAAAXO010000014.1"/>
</dbReference>
<dbReference type="Proteomes" id="UP000214739">
    <property type="component" value="Unassembled WGS sequence"/>
</dbReference>
<proteinExistence type="predicted"/>
<dbReference type="GO" id="GO:0016874">
    <property type="term" value="F:ligase activity"/>
    <property type="evidence" value="ECO:0007669"/>
    <property type="project" value="UniProtKB-KW"/>
</dbReference>
<dbReference type="EMBL" id="BDGB01000031">
    <property type="protein sequence ID" value="GAW71438.1"/>
    <property type="molecule type" value="Genomic_DNA"/>
</dbReference>
<evidence type="ECO:0000313" key="1">
    <source>
        <dbReference type="EMBL" id="GAW71438.1"/>
    </source>
</evidence>
<reference evidence="2" key="3">
    <citation type="submission" date="2019-02" db="EMBL/GenBank/DDBJ databases">
        <authorList>
            <person name="Buron G."/>
            <person name="Chaylann A."/>
            <person name="Dolejs I."/>
            <person name="Forster J."/>
            <person name="Miks M.H."/>
        </authorList>
    </citation>
    <scope>NUCLEOTIDE SEQUENCE</scope>
    <source>
        <strain evidence="2">DSM 10551</strain>
    </source>
</reference>
<dbReference type="AlphaFoldDB" id="A0A224V3E7"/>
<accession>A0A224V3E7</accession>
<evidence type="ECO:0000313" key="3">
    <source>
        <dbReference type="Proteomes" id="UP000214739"/>
    </source>
</evidence>
<sequence length="95" mass="10692">MFAYFVSVRPFDLKTADEDIAKAGQKNDEVALENPLNISKYRDEAADFIDQLETFSAQAIIPFNAQHLCFKLTEMIDDPVLTPSGADTQMEQEAF</sequence>
<dbReference type="Proteomes" id="UP000294668">
    <property type="component" value="Unassembled WGS sequence"/>
</dbReference>
<comment type="caution">
    <text evidence="1">The sequence shown here is derived from an EMBL/GenBank/DDBJ whole genome shotgun (WGS) entry which is preliminary data.</text>
</comment>
<evidence type="ECO:0000313" key="4">
    <source>
        <dbReference type="Proteomes" id="UP000294668"/>
    </source>
</evidence>
<dbReference type="Gene3D" id="3.30.590.20">
    <property type="match status" value="1"/>
</dbReference>
<organism evidence="1 3">
    <name type="scientific">Lentilactobacillus parakefiri</name>
    <dbReference type="NCBI Taxonomy" id="152332"/>
    <lineage>
        <taxon>Bacteria</taxon>
        <taxon>Bacillati</taxon>
        <taxon>Bacillota</taxon>
        <taxon>Bacilli</taxon>
        <taxon>Lactobacillales</taxon>
        <taxon>Lactobacillaceae</taxon>
        <taxon>Lentilactobacillus</taxon>
    </lineage>
</organism>
<keyword evidence="1" id="KW-0436">Ligase</keyword>
<keyword evidence="4" id="KW-1185">Reference proteome</keyword>